<evidence type="ECO:0000313" key="2">
    <source>
        <dbReference type="Proteomes" id="UP000034246"/>
    </source>
</evidence>
<dbReference type="Proteomes" id="UP000034246">
    <property type="component" value="Unassembled WGS sequence"/>
</dbReference>
<gene>
    <name evidence="1" type="ORF">UT39_C0011G0022</name>
</gene>
<proteinExistence type="predicted"/>
<accession>A0A0G0QLA1</accession>
<protein>
    <submittedName>
        <fullName evidence="1">Uncharacterized protein</fullName>
    </submittedName>
</protein>
<sequence length="77" mass="8890">MTTEIHGKTVRAMEVETPREVIVKPKSGKYFRAELTKHKLDPQREGYQFNALGRDPRTGRTISLAPRTWVELARPIE</sequence>
<reference evidence="1 2" key="1">
    <citation type="journal article" date="2015" name="Nature">
        <title>rRNA introns, odd ribosomes, and small enigmatic genomes across a large radiation of phyla.</title>
        <authorList>
            <person name="Brown C.T."/>
            <person name="Hug L.A."/>
            <person name="Thomas B.C."/>
            <person name="Sharon I."/>
            <person name="Castelle C.J."/>
            <person name="Singh A."/>
            <person name="Wilkins M.J."/>
            <person name="Williams K.H."/>
            <person name="Banfield J.F."/>
        </authorList>
    </citation>
    <scope>NUCLEOTIDE SEQUENCE [LARGE SCALE GENOMIC DNA]</scope>
</reference>
<dbReference type="EMBL" id="LBWP01000011">
    <property type="protein sequence ID" value="KKR11150.1"/>
    <property type="molecule type" value="Genomic_DNA"/>
</dbReference>
<evidence type="ECO:0000313" key="1">
    <source>
        <dbReference type="EMBL" id="KKR11150.1"/>
    </source>
</evidence>
<organism evidence="1 2">
    <name type="scientific">Candidatus Woesebacteria bacterium GW2011_GWA1_39_21</name>
    <dbReference type="NCBI Taxonomy" id="1618550"/>
    <lineage>
        <taxon>Bacteria</taxon>
        <taxon>Candidatus Woeseibacteriota</taxon>
    </lineage>
</organism>
<dbReference type="STRING" id="1618550.UT39_C0011G0022"/>
<dbReference type="AlphaFoldDB" id="A0A0G0QLA1"/>
<comment type="caution">
    <text evidence="1">The sequence shown here is derived from an EMBL/GenBank/DDBJ whole genome shotgun (WGS) entry which is preliminary data.</text>
</comment>
<name>A0A0G0QLA1_9BACT</name>